<dbReference type="GO" id="GO:0000166">
    <property type="term" value="F:nucleotide binding"/>
    <property type="evidence" value="ECO:0007669"/>
    <property type="project" value="InterPro"/>
</dbReference>
<feature type="domain" description="DNA-directed DNA polymerase family B mitochondria/virus" evidence="9">
    <location>
        <begin position="1"/>
        <end position="97"/>
    </location>
</feature>
<dbReference type="RefSeq" id="YP_010130182.1">
    <property type="nucleotide sequence ID" value="NC_056336.1"/>
</dbReference>
<evidence type="ECO:0000256" key="6">
    <source>
        <dbReference type="ARBA" id="ARBA00022932"/>
    </source>
</evidence>
<dbReference type="EMBL" id="MT114157">
    <property type="protein sequence ID" value="QPZ51084.1"/>
    <property type="molecule type" value="Genomic_DNA"/>
</dbReference>
<keyword evidence="3" id="KW-0808">Transferase</keyword>
<evidence type="ECO:0000313" key="10">
    <source>
        <dbReference type="EMBL" id="QPZ51084.1"/>
    </source>
</evidence>
<dbReference type="InterPro" id="IPR043502">
    <property type="entry name" value="DNA/RNA_pol_sf"/>
</dbReference>
<proteinExistence type="inferred from homology"/>
<gene>
    <name evidence="10" type="primary">orf103</name>
</gene>
<organism evidence="10">
    <name type="scientific">Clavaria fumosa</name>
    <dbReference type="NCBI Taxonomy" id="264083"/>
    <lineage>
        <taxon>Eukaryota</taxon>
        <taxon>Fungi</taxon>
        <taxon>Dikarya</taxon>
        <taxon>Basidiomycota</taxon>
        <taxon>Agaricomycotina</taxon>
        <taxon>Agaricomycetes</taxon>
        <taxon>Agaricomycetidae</taxon>
        <taxon>Agaricales</taxon>
        <taxon>Clavariineae</taxon>
        <taxon>Clavariaceae</taxon>
        <taxon>Clavaria</taxon>
    </lineage>
</organism>
<evidence type="ECO:0000256" key="4">
    <source>
        <dbReference type="ARBA" id="ARBA00022695"/>
    </source>
</evidence>
<evidence type="ECO:0000256" key="5">
    <source>
        <dbReference type="ARBA" id="ARBA00022705"/>
    </source>
</evidence>
<name>A0A7T3U4S2_9AGAR</name>
<protein>
    <recommendedName>
        <fullName evidence="2">DNA-directed DNA polymerase</fullName>
        <ecNumber evidence="2">2.7.7.7</ecNumber>
    </recommendedName>
</protein>
<evidence type="ECO:0000256" key="7">
    <source>
        <dbReference type="ARBA" id="ARBA00023125"/>
    </source>
</evidence>
<comment type="similarity">
    <text evidence="1">Belongs to the DNA polymerase type-B family.</text>
</comment>
<keyword evidence="4" id="KW-0548">Nucleotidyltransferase</keyword>
<keyword evidence="5" id="KW-0235">DNA replication</keyword>
<dbReference type="EC" id="2.7.7.7" evidence="2"/>
<dbReference type="InterPro" id="IPR004868">
    <property type="entry name" value="DNA-dir_DNA_pol_B_mt/vir"/>
</dbReference>
<evidence type="ECO:0000259" key="9">
    <source>
        <dbReference type="Pfam" id="PF03175"/>
    </source>
</evidence>
<dbReference type="GO" id="GO:0003677">
    <property type="term" value="F:DNA binding"/>
    <property type="evidence" value="ECO:0007669"/>
    <property type="project" value="UniProtKB-KW"/>
</dbReference>
<reference evidence="10" key="1">
    <citation type="journal article" date="2020" name="IMA Fungus">
        <title>The 256 kb mitochondrial genome of Clavaria fumosa is the largest among phylum Basidiomycota and is rich in introns and intronic ORFs.</title>
        <authorList>
            <person name="Wang X."/>
            <person name="Wang Y."/>
            <person name="Yao W."/>
            <person name="Shen J."/>
            <person name="Chen M."/>
            <person name="Gao M."/>
            <person name="Ren J."/>
            <person name="Li Q."/>
            <person name="Liu N."/>
        </authorList>
    </citation>
    <scope>NUCLEOTIDE SEQUENCE</scope>
</reference>
<evidence type="ECO:0000256" key="1">
    <source>
        <dbReference type="ARBA" id="ARBA00005755"/>
    </source>
</evidence>
<keyword evidence="10" id="KW-0496">Mitochondrion</keyword>
<dbReference type="Pfam" id="PF03175">
    <property type="entry name" value="DNA_pol_B_2"/>
    <property type="match status" value="1"/>
</dbReference>
<keyword evidence="7" id="KW-0238">DNA-binding</keyword>
<dbReference type="AlphaFoldDB" id="A0A7T3U4S2"/>
<evidence type="ECO:0000256" key="8">
    <source>
        <dbReference type="ARBA" id="ARBA00049244"/>
    </source>
</evidence>
<dbReference type="GO" id="GO:0003887">
    <property type="term" value="F:DNA-directed DNA polymerase activity"/>
    <property type="evidence" value="ECO:0007669"/>
    <property type="project" value="UniProtKB-KW"/>
</dbReference>
<dbReference type="GeneID" id="65338494"/>
<accession>A0A7T3U4S2</accession>
<dbReference type="Gene3D" id="1.10.287.690">
    <property type="entry name" value="Helix hairpin bin"/>
    <property type="match status" value="1"/>
</dbReference>
<evidence type="ECO:0000256" key="2">
    <source>
        <dbReference type="ARBA" id="ARBA00012417"/>
    </source>
</evidence>
<sequence>MKYGYKFEILRGYLFDKDFIFTNYISDLYSIKEKHNKSHPLFLISKLLLNNLYGKFGTNLDIFFNNQIVIDNEEMINIINSDKFFIKDVIENNKTLVTIFDDI</sequence>
<comment type="catalytic activity">
    <reaction evidence="8">
        <text>DNA(n) + a 2'-deoxyribonucleoside 5'-triphosphate = DNA(n+1) + diphosphate</text>
        <dbReference type="Rhea" id="RHEA:22508"/>
        <dbReference type="Rhea" id="RHEA-COMP:17339"/>
        <dbReference type="Rhea" id="RHEA-COMP:17340"/>
        <dbReference type="ChEBI" id="CHEBI:33019"/>
        <dbReference type="ChEBI" id="CHEBI:61560"/>
        <dbReference type="ChEBI" id="CHEBI:173112"/>
        <dbReference type="EC" id="2.7.7.7"/>
    </reaction>
</comment>
<evidence type="ECO:0000256" key="3">
    <source>
        <dbReference type="ARBA" id="ARBA00022679"/>
    </source>
</evidence>
<dbReference type="GO" id="GO:0006260">
    <property type="term" value="P:DNA replication"/>
    <property type="evidence" value="ECO:0007669"/>
    <property type="project" value="UniProtKB-KW"/>
</dbReference>
<geneLocation type="mitochondrion" evidence="10"/>
<keyword evidence="6" id="KW-0239">DNA-directed DNA polymerase</keyword>
<dbReference type="SUPFAM" id="SSF56672">
    <property type="entry name" value="DNA/RNA polymerases"/>
    <property type="match status" value="1"/>
</dbReference>